<protein>
    <submittedName>
        <fullName evidence="4">Uncharacterized protein</fullName>
    </submittedName>
</protein>
<accession>A0A915DVS3</accession>
<dbReference type="AlphaFoldDB" id="A0A915DVS3"/>
<evidence type="ECO:0000256" key="2">
    <source>
        <dbReference type="SAM" id="Phobius"/>
    </source>
</evidence>
<reference evidence="4" key="1">
    <citation type="submission" date="2022-11" db="UniProtKB">
        <authorList>
            <consortium name="WormBaseParasite"/>
        </authorList>
    </citation>
    <scope>IDENTIFICATION</scope>
</reference>
<feature type="region of interest" description="Disordered" evidence="1">
    <location>
        <begin position="406"/>
        <end position="435"/>
    </location>
</feature>
<organism evidence="3 4">
    <name type="scientific">Ditylenchus dipsaci</name>
    <dbReference type="NCBI Taxonomy" id="166011"/>
    <lineage>
        <taxon>Eukaryota</taxon>
        <taxon>Metazoa</taxon>
        <taxon>Ecdysozoa</taxon>
        <taxon>Nematoda</taxon>
        <taxon>Chromadorea</taxon>
        <taxon>Rhabditida</taxon>
        <taxon>Tylenchina</taxon>
        <taxon>Tylenchomorpha</taxon>
        <taxon>Sphaerularioidea</taxon>
        <taxon>Anguinidae</taxon>
        <taxon>Anguininae</taxon>
        <taxon>Ditylenchus</taxon>
    </lineage>
</organism>
<evidence type="ECO:0000313" key="4">
    <source>
        <dbReference type="WBParaSite" id="jg24192"/>
    </source>
</evidence>
<keyword evidence="2" id="KW-1133">Transmembrane helix</keyword>
<evidence type="ECO:0000256" key="1">
    <source>
        <dbReference type="SAM" id="MobiDB-lite"/>
    </source>
</evidence>
<dbReference type="Proteomes" id="UP000887574">
    <property type="component" value="Unplaced"/>
</dbReference>
<sequence length="466" mass="52791">MTSFLKYPVYYPVLLSKYKEDCIEQLKSLLWQIHRDHDFTDDASDYVYGLMFEAHGYLTDGHAVKKSEDKLADCLKNLMSLLIDAKVPEGDIAVPKNESLKGMLDVLEEISANNTILGSHVYLLYLMVAGFYSQIDTLFLSVRYGNVALSKEKYWSHAERSAIQVDYLCSNLWMFDPITNTSNEFSGIDIYKRSSTLERVKESMHLFVITLPFKKDKLEKIVSPLDQEYKQWSGIDSVIISSWPDKEVFLLKQSVQPNPSLEVHEFNNVVKVEQRPHRTIVAWTGTVHLPHSGTNGVIKSHTHVGGYVLKAAQSDSQSTEVRFLYNICMNKNIGSRKDELAEQEVVLNNMVDRTVDALNKVESALKSPHPRSHVPLWAWVIFGLCGVMFLLMGVGLYLIRTNTRRSAQRGKAGNAEPSRRWKAGFVGDDSQGSNKPTTYVKAMSLISIMMPHSKQNTSNNQSNQQV</sequence>
<proteinExistence type="predicted"/>
<feature type="transmembrane region" description="Helical" evidence="2">
    <location>
        <begin position="376"/>
        <end position="399"/>
    </location>
</feature>
<keyword evidence="2" id="KW-0472">Membrane</keyword>
<dbReference type="WBParaSite" id="jg24192">
    <property type="protein sequence ID" value="jg24192"/>
    <property type="gene ID" value="jg24192"/>
</dbReference>
<keyword evidence="2" id="KW-0812">Transmembrane</keyword>
<evidence type="ECO:0000313" key="3">
    <source>
        <dbReference type="Proteomes" id="UP000887574"/>
    </source>
</evidence>
<name>A0A915DVS3_9BILA</name>
<keyword evidence="3" id="KW-1185">Reference proteome</keyword>